<dbReference type="EMBL" id="CM004388">
    <property type="protein sequence ID" value="OAY56316.1"/>
    <property type="molecule type" value="Genomic_DNA"/>
</dbReference>
<accession>A0A251LDI0</accession>
<proteinExistence type="predicted"/>
<sequence length="75" mass="7996">MDSEVTSIAPSSLSSSPCRSVCYAKSSSWDSHNGEKTAPSFHYMSVLSLMDLHLILAPLLAATLMSPPLAKFSGH</sequence>
<gene>
    <name evidence="1" type="ORF">MANES_02G006300</name>
</gene>
<evidence type="ECO:0000313" key="1">
    <source>
        <dbReference type="EMBL" id="OAY56316.1"/>
    </source>
</evidence>
<reference evidence="1" key="1">
    <citation type="submission" date="2016-02" db="EMBL/GenBank/DDBJ databases">
        <title>WGS assembly of Manihot esculenta.</title>
        <authorList>
            <person name="Bredeson J.V."/>
            <person name="Prochnik S.E."/>
            <person name="Lyons J.B."/>
            <person name="Schmutz J."/>
            <person name="Grimwood J."/>
            <person name="Vrebalov J."/>
            <person name="Bart R.S."/>
            <person name="Amuge T."/>
            <person name="Ferguson M.E."/>
            <person name="Green R."/>
            <person name="Putnam N."/>
            <person name="Stites J."/>
            <person name="Rounsley S."/>
            <person name="Rokhsar D.S."/>
        </authorList>
    </citation>
    <scope>NUCLEOTIDE SEQUENCE [LARGE SCALE GENOMIC DNA]</scope>
    <source>
        <tissue evidence="1">Leaf</tissue>
    </source>
</reference>
<organism evidence="1">
    <name type="scientific">Manihot esculenta</name>
    <name type="common">Cassava</name>
    <name type="synonym">Jatropha manihot</name>
    <dbReference type="NCBI Taxonomy" id="3983"/>
    <lineage>
        <taxon>Eukaryota</taxon>
        <taxon>Viridiplantae</taxon>
        <taxon>Streptophyta</taxon>
        <taxon>Embryophyta</taxon>
        <taxon>Tracheophyta</taxon>
        <taxon>Spermatophyta</taxon>
        <taxon>Magnoliopsida</taxon>
        <taxon>eudicotyledons</taxon>
        <taxon>Gunneridae</taxon>
        <taxon>Pentapetalae</taxon>
        <taxon>rosids</taxon>
        <taxon>fabids</taxon>
        <taxon>Malpighiales</taxon>
        <taxon>Euphorbiaceae</taxon>
        <taxon>Crotonoideae</taxon>
        <taxon>Manihoteae</taxon>
        <taxon>Manihot</taxon>
    </lineage>
</organism>
<protein>
    <submittedName>
        <fullName evidence="1">Uncharacterized protein</fullName>
    </submittedName>
</protein>
<dbReference type="EMBL" id="CM004388">
    <property type="protein sequence ID" value="OAY56315.1"/>
    <property type="molecule type" value="Genomic_DNA"/>
</dbReference>
<dbReference type="AlphaFoldDB" id="A0A251LDI0"/>
<name>A0A251LDI0_MANES</name>